<feature type="transmembrane region" description="Helical" evidence="1">
    <location>
        <begin position="96"/>
        <end position="114"/>
    </location>
</feature>
<evidence type="ECO:0000313" key="4">
    <source>
        <dbReference type="Proteomes" id="UP000215158"/>
    </source>
</evidence>
<dbReference type="EMBL" id="CP022990">
    <property type="protein sequence ID" value="ASW02393.1"/>
    <property type="molecule type" value="Genomic_DNA"/>
</dbReference>
<keyword evidence="1" id="KW-1133">Transmembrane helix</keyword>
<keyword evidence="4" id="KW-1185">Reference proteome</keyword>
<reference evidence="3 4" key="1">
    <citation type="submission" date="2017-08" db="EMBL/GenBank/DDBJ databases">
        <title>Identification and genetic characteristics of simultaneous BTEX- and naphthalene-degrading Paraburkholderia sp. BN5 isolated from petroleum-contaminated soil.</title>
        <authorList>
            <person name="Lee Y."/>
            <person name="Jeon C.O."/>
        </authorList>
    </citation>
    <scope>NUCLEOTIDE SEQUENCE [LARGE SCALE GENOMIC DNA]</scope>
    <source>
        <strain evidence="3 4">BN5</strain>
    </source>
</reference>
<feature type="domain" description="DUF7092" evidence="2">
    <location>
        <begin position="14"/>
        <end position="69"/>
    </location>
</feature>
<proteinExistence type="predicted"/>
<sequence length="115" mass="12333">MTLSDSASERSTGTRYYDGRSAAAHAATLRWSDAFLSIDGMAGELAVWPRARLVVGEPDPEGRITLSCRGEPGRVSMDAAALPARIVPPRMRRRQYLGWLAVGAAASALAFVLVM</sequence>
<evidence type="ECO:0000259" key="2">
    <source>
        <dbReference type="Pfam" id="PF23368"/>
    </source>
</evidence>
<keyword evidence="1" id="KW-0812">Transmembrane</keyword>
<keyword evidence="1" id="KW-0472">Membrane</keyword>
<evidence type="ECO:0000256" key="1">
    <source>
        <dbReference type="SAM" id="Phobius"/>
    </source>
</evidence>
<dbReference type="Pfam" id="PF23368">
    <property type="entry name" value="DUF7092"/>
    <property type="match status" value="1"/>
</dbReference>
<organism evidence="3 4">
    <name type="scientific">Paraburkholderia aromaticivorans</name>
    <dbReference type="NCBI Taxonomy" id="2026199"/>
    <lineage>
        <taxon>Bacteria</taxon>
        <taxon>Pseudomonadati</taxon>
        <taxon>Pseudomonadota</taxon>
        <taxon>Betaproteobacteria</taxon>
        <taxon>Burkholderiales</taxon>
        <taxon>Burkholderiaceae</taxon>
        <taxon>Paraburkholderia</taxon>
    </lineage>
</organism>
<dbReference type="Proteomes" id="UP000215158">
    <property type="component" value="Chromosome 2"/>
</dbReference>
<evidence type="ECO:0000313" key="3">
    <source>
        <dbReference type="EMBL" id="ASW02393.1"/>
    </source>
</evidence>
<protein>
    <recommendedName>
        <fullName evidence="2">DUF7092 domain-containing protein</fullName>
    </recommendedName>
</protein>
<name>A0A248VU43_9BURK</name>
<dbReference type="RefSeq" id="WP_095422259.1">
    <property type="nucleotide sequence ID" value="NZ_CP022990.1"/>
</dbReference>
<dbReference type="KEGG" id="parb:CJU94_30320"/>
<accession>A0A248VU43</accession>
<dbReference type="AlphaFoldDB" id="A0A248VU43"/>
<gene>
    <name evidence="3" type="ORF">CJU94_30320</name>
</gene>
<dbReference type="InterPro" id="IPR055518">
    <property type="entry name" value="DUF7092"/>
</dbReference>